<sequence length="271" mass="31980">MADLYNLLGELDHREDEEQDFFKGRPSAAGTEATAEQSEWGSPSRSPNEAEVPLVLQQAHRDKDIGAEEDFGQDLLHGEEDMLVENDLYTKLHRHWFQERHCPELLEFDEDMAQDIKTHLEDRRDWVEQQEGVTDAVEDLMVTLTQMDTDRVKFVFSDWLTRRLAKIEAHPLYMREQIDHMSDGELRYLKSYGELYESHLRNTVLDHVPEAWQRLDEENMIDKPDYDSYHFWLAKEAIDKHGTHHEKGTCLVAKYKDMREMMIEGKVDLQM</sequence>
<feature type="compositionally biased region" description="Basic and acidic residues" evidence="1">
    <location>
        <begin position="10"/>
        <end position="23"/>
    </location>
</feature>
<comment type="caution">
    <text evidence="2">The sequence shown here is derived from an EMBL/GenBank/DDBJ whole genome shotgun (WGS) entry which is preliminary data.</text>
</comment>
<feature type="region of interest" description="Disordered" evidence="1">
    <location>
        <begin position="1"/>
        <end position="51"/>
    </location>
</feature>
<organism evidence="2 3">
    <name type="scientific">Cylindrotheca closterium</name>
    <dbReference type="NCBI Taxonomy" id="2856"/>
    <lineage>
        <taxon>Eukaryota</taxon>
        <taxon>Sar</taxon>
        <taxon>Stramenopiles</taxon>
        <taxon>Ochrophyta</taxon>
        <taxon>Bacillariophyta</taxon>
        <taxon>Bacillariophyceae</taxon>
        <taxon>Bacillariophycidae</taxon>
        <taxon>Bacillariales</taxon>
        <taxon>Bacillariaceae</taxon>
        <taxon>Cylindrotheca</taxon>
    </lineage>
</organism>
<evidence type="ECO:0000313" key="3">
    <source>
        <dbReference type="Proteomes" id="UP001295423"/>
    </source>
</evidence>
<dbReference type="GO" id="GO:0006261">
    <property type="term" value="P:DNA-templated DNA replication"/>
    <property type="evidence" value="ECO:0007669"/>
    <property type="project" value="InterPro"/>
</dbReference>
<gene>
    <name evidence="2" type="ORF">CYCCA115_LOCUS3612</name>
</gene>
<dbReference type="PANTHER" id="PTHR21206">
    <property type="entry name" value="SLD5 PROTEIN"/>
    <property type="match status" value="1"/>
</dbReference>
<dbReference type="Gene3D" id="1.20.58.1030">
    <property type="match status" value="1"/>
</dbReference>
<feature type="compositionally biased region" description="Polar residues" evidence="1">
    <location>
        <begin position="34"/>
        <end position="47"/>
    </location>
</feature>
<dbReference type="GO" id="GO:0000811">
    <property type="term" value="C:GINS complex"/>
    <property type="evidence" value="ECO:0007669"/>
    <property type="project" value="TreeGrafter"/>
</dbReference>
<evidence type="ECO:0000313" key="2">
    <source>
        <dbReference type="EMBL" id="CAJ1934150.1"/>
    </source>
</evidence>
<protein>
    <recommendedName>
        <fullName evidence="4">DNA replication complex GINS protein SLD5</fullName>
    </recommendedName>
</protein>
<dbReference type="PANTHER" id="PTHR21206:SF0">
    <property type="entry name" value="DNA REPLICATION COMPLEX GINS PROTEIN SLD5"/>
    <property type="match status" value="1"/>
</dbReference>
<evidence type="ECO:0008006" key="4">
    <source>
        <dbReference type="Google" id="ProtNLM"/>
    </source>
</evidence>
<dbReference type="AlphaFoldDB" id="A0AAD2CIJ9"/>
<dbReference type="InterPro" id="IPR038749">
    <property type="entry name" value="Sld5_GINS_A"/>
</dbReference>
<evidence type="ECO:0000256" key="1">
    <source>
        <dbReference type="SAM" id="MobiDB-lite"/>
    </source>
</evidence>
<dbReference type="InterPro" id="IPR036224">
    <property type="entry name" value="GINS_bundle-like_dom_sf"/>
</dbReference>
<reference evidence="2" key="1">
    <citation type="submission" date="2023-08" db="EMBL/GenBank/DDBJ databases">
        <authorList>
            <person name="Audoor S."/>
            <person name="Bilcke G."/>
        </authorList>
    </citation>
    <scope>NUCLEOTIDE SEQUENCE</scope>
</reference>
<dbReference type="SUPFAM" id="SSF158573">
    <property type="entry name" value="GINS helical bundle-like"/>
    <property type="match status" value="1"/>
</dbReference>
<keyword evidence="3" id="KW-1185">Reference proteome</keyword>
<accession>A0AAD2CIJ9</accession>
<dbReference type="EMBL" id="CAKOGP040000335">
    <property type="protein sequence ID" value="CAJ1934150.1"/>
    <property type="molecule type" value="Genomic_DNA"/>
</dbReference>
<dbReference type="Proteomes" id="UP001295423">
    <property type="component" value="Unassembled WGS sequence"/>
</dbReference>
<dbReference type="GO" id="GO:0000727">
    <property type="term" value="P:double-strand break repair via break-induced replication"/>
    <property type="evidence" value="ECO:0007669"/>
    <property type="project" value="TreeGrafter"/>
</dbReference>
<name>A0AAD2CIJ9_9STRA</name>
<dbReference type="CDD" id="cd11711">
    <property type="entry name" value="GINS_A_Sld5"/>
    <property type="match status" value="1"/>
</dbReference>
<proteinExistence type="predicted"/>
<dbReference type="InterPro" id="IPR008591">
    <property type="entry name" value="GINS_Sld5"/>
</dbReference>